<dbReference type="EC" id="2.3.1.35" evidence="9"/>
<dbReference type="EC" id="2.3.1.1" evidence="9"/>
<keyword evidence="11" id="KW-1185">Reference proteome</keyword>
<feature type="active site" description="Nucleophile" evidence="9">
    <location>
        <position position="179"/>
    </location>
</feature>
<feature type="site" description="Cleavage; by autolysis" evidence="9">
    <location>
        <begin position="178"/>
        <end position="179"/>
    </location>
</feature>
<feature type="binding site" evidence="9">
    <location>
        <position position="265"/>
    </location>
    <ligand>
        <name>substrate</name>
    </ligand>
</feature>
<gene>
    <name evidence="9" type="primary">argJ</name>
    <name evidence="10" type="ORF">SAMN02745119_01592</name>
</gene>
<keyword evidence="7 9" id="KW-0012">Acyltransferase</keyword>
<dbReference type="Gene3D" id="3.60.70.12">
    <property type="entry name" value="L-amino peptidase D-ALA esterase/amidase"/>
    <property type="match status" value="1"/>
</dbReference>
<dbReference type="Gene3D" id="3.10.20.340">
    <property type="entry name" value="ArgJ beta chain, C-terminal domain"/>
    <property type="match status" value="1"/>
</dbReference>
<sequence>MMLKGFQFSAVEAAIKKPGRKDLALIFSEAPATAAAVFTTNAVKAAPVLLSAERIAGGKAQALVVNSGNANACTGAQGMLDAQKTSQILAAGLGIAEELVQISSTGVIGVPLPMDRLTAAIPALVAGCGSAGIDDLAAAIMTTDTFPKVAQRSGSAGGVSYTVAGVAKGAGMIMPNMATMLSFVLTDAAIDPALIDRIFRSSVDRSFNAITIDGDTSTNDTCLLMANGAAGTPVIAAGTPEAEQFAGLLDEVLLDLAKLIVKDGEGATKFVEIRISGAESDADAKRAAMAVANSSLVKTAFFGQDANWGRIFAAVGYSGAKVNPDLLALWFDDVCMAKSGIFSGGDAEARGTEVLRKKEFSVQVDLGLGQGSATVYTSDLSHEYVSINADYRT</sequence>
<feature type="binding site" evidence="9">
    <location>
        <position position="142"/>
    </location>
    <ligand>
        <name>substrate</name>
    </ligand>
</feature>
<dbReference type="FunFam" id="3.60.70.12:FF:000001">
    <property type="entry name" value="Arginine biosynthesis bifunctional protein ArgJ, chloroplastic"/>
    <property type="match status" value="1"/>
</dbReference>
<comment type="pathway">
    <text evidence="9">Amino-acid biosynthesis; L-arginine biosynthesis; N(2)-acetyl-L-ornithine from L-glutamate: step 1/4.</text>
</comment>
<comment type="pathway">
    <text evidence="9">Amino-acid biosynthesis; L-arginine biosynthesis; L-ornithine and N-acetyl-L-glutamate from L-glutamate and N(2)-acetyl-L-ornithine (cyclic): step 1/1.</text>
</comment>
<evidence type="ECO:0000313" key="11">
    <source>
        <dbReference type="Proteomes" id="UP000190102"/>
    </source>
</evidence>
<dbReference type="EMBL" id="FUWR01000007">
    <property type="protein sequence ID" value="SJZ77567.1"/>
    <property type="molecule type" value="Genomic_DNA"/>
</dbReference>
<accession>A0A1T4NEY1</accession>
<dbReference type="Proteomes" id="UP000190102">
    <property type="component" value="Unassembled WGS sequence"/>
</dbReference>
<feature type="binding site" evidence="9">
    <location>
        <position position="388"/>
    </location>
    <ligand>
        <name>substrate</name>
    </ligand>
</feature>
<evidence type="ECO:0000256" key="1">
    <source>
        <dbReference type="ARBA" id="ARBA00006774"/>
    </source>
</evidence>
<dbReference type="CDD" id="cd02152">
    <property type="entry name" value="OAT"/>
    <property type="match status" value="1"/>
</dbReference>
<comment type="subunit">
    <text evidence="2 9">Heterotetramer of two alpha and two beta chains.</text>
</comment>
<evidence type="ECO:0000256" key="5">
    <source>
        <dbReference type="ARBA" id="ARBA00022679"/>
    </source>
</evidence>
<comment type="function">
    <text evidence="9">Catalyzes two activities which are involved in the cyclic version of arginine biosynthesis: the synthesis of N-acetylglutamate from glutamate and acetyl-CoA as the acetyl donor, and of ornithine by transacetylation between N(2)-acetylornithine and glutamate.</text>
</comment>
<dbReference type="Pfam" id="PF01960">
    <property type="entry name" value="ArgJ"/>
    <property type="match status" value="1"/>
</dbReference>
<protein>
    <recommendedName>
        <fullName evidence="9">Arginine biosynthesis bifunctional protein ArgJ</fullName>
    </recommendedName>
    <domain>
        <recommendedName>
            <fullName evidence="9">Glutamate N-acetyltransferase</fullName>
            <ecNumber evidence="9">2.3.1.35</ecNumber>
        </recommendedName>
        <alternativeName>
            <fullName evidence="9">Ornithine acetyltransferase</fullName>
            <shortName evidence="9">OATase</shortName>
        </alternativeName>
        <alternativeName>
            <fullName evidence="9">Ornithine transacetylase</fullName>
        </alternativeName>
    </domain>
    <domain>
        <recommendedName>
            <fullName evidence="9">Amino-acid acetyltransferase</fullName>
            <ecNumber evidence="9">2.3.1.1</ecNumber>
        </recommendedName>
        <alternativeName>
            <fullName evidence="9">N-acetylglutamate synthase</fullName>
            <shortName evidence="9">AGSase</shortName>
        </alternativeName>
    </domain>
    <component>
        <recommendedName>
            <fullName evidence="9">Arginine biosynthesis bifunctional protein ArgJ alpha chain</fullName>
        </recommendedName>
    </component>
    <component>
        <recommendedName>
            <fullName evidence="9">Arginine biosynthesis bifunctional protein ArgJ beta chain</fullName>
        </recommendedName>
    </component>
</protein>
<dbReference type="InterPro" id="IPR016117">
    <property type="entry name" value="ArgJ-like_dom_sf"/>
</dbReference>
<feature type="chain" id="PRO_5023406507" description="Arginine biosynthesis bifunctional protein ArgJ alpha chain" evidence="9">
    <location>
        <begin position="1"/>
        <end position="178"/>
    </location>
</feature>
<feature type="site" description="Involved in the stabilization of negative charge on the oxyanion by the formation of the oxyanion hole" evidence="9">
    <location>
        <position position="105"/>
    </location>
</feature>
<keyword evidence="6 9" id="KW-0068">Autocatalytic cleavage</keyword>
<evidence type="ECO:0000256" key="2">
    <source>
        <dbReference type="ARBA" id="ARBA00011475"/>
    </source>
</evidence>
<comment type="catalytic activity">
    <reaction evidence="8 9">
        <text>N(2)-acetyl-L-ornithine + L-glutamate = N-acetyl-L-glutamate + L-ornithine</text>
        <dbReference type="Rhea" id="RHEA:15349"/>
        <dbReference type="ChEBI" id="CHEBI:29985"/>
        <dbReference type="ChEBI" id="CHEBI:44337"/>
        <dbReference type="ChEBI" id="CHEBI:46911"/>
        <dbReference type="ChEBI" id="CHEBI:57805"/>
        <dbReference type="EC" id="2.3.1.35"/>
    </reaction>
</comment>
<evidence type="ECO:0000256" key="7">
    <source>
        <dbReference type="ARBA" id="ARBA00023315"/>
    </source>
</evidence>
<dbReference type="GO" id="GO:0006526">
    <property type="term" value="P:L-arginine biosynthetic process"/>
    <property type="evidence" value="ECO:0007669"/>
    <property type="project" value="UniProtKB-UniRule"/>
</dbReference>
<keyword evidence="4 9" id="KW-0028">Amino-acid biosynthesis</keyword>
<dbReference type="NCBIfam" id="NF003802">
    <property type="entry name" value="PRK05388.1"/>
    <property type="match status" value="1"/>
</dbReference>
<dbReference type="AlphaFoldDB" id="A0A1T4NEY1"/>
<dbReference type="NCBIfam" id="TIGR00120">
    <property type="entry name" value="ArgJ"/>
    <property type="match status" value="1"/>
</dbReference>
<dbReference type="PANTHER" id="PTHR23100">
    <property type="entry name" value="ARGININE BIOSYNTHESIS BIFUNCTIONAL PROTEIN ARGJ"/>
    <property type="match status" value="1"/>
</dbReference>
<feature type="chain" id="PRO_5023406506" description="Arginine biosynthesis bifunctional protein ArgJ beta chain" evidence="9">
    <location>
        <begin position="179"/>
        <end position="393"/>
    </location>
</feature>
<feature type="binding site" evidence="9">
    <location>
        <position position="393"/>
    </location>
    <ligand>
        <name>substrate</name>
    </ligand>
</feature>
<feature type="binding site" evidence="9">
    <location>
        <position position="179"/>
    </location>
    <ligand>
        <name>substrate</name>
    </ligand>
</feature>
<dbReference type="InterPro" id="IPR042195">
    <property type="entry name" value="ArgJ_beta_C"/>
</dbReference>
<organism evidence="10 11">
    <name type="scientific">Trichlorobacter thiogenes</name>
    <dbReference type="NCBI Taxonomy" id="115783"/>
    <lineage>
        <taxon>Bacteria</taxon>
        <taxon>Pseudomonadati</taxon>
        <taxon>Thermodesulfobacteriota</taxon>
        <taxon>Desulfuromonadia</taxon>
        <taxon>Geobacterales</taxon>
        <taxon>Geobacteraceae</taxon>
        <taxon>Trichlorobacter</taxon>
    </lineage>
</organism>
<dbReference type="InterPro" id="IPR002813">
    <property type="entry name" value="Arg_biosynth_ArgJ"/>
</dbReference>
<proteinExistence type="inferred from homology"/>
<evidence type="ECO:0000256" key="3">
    <source>
        <dbReference type="ARBA" id="ARBA00022571"/>
    </source>
</evidence>
<dbReference type="HAMAP" id="MF_01106">
    <property type="entry name" value="ArgJ"/>
    <property type="match status" value="1"/>
</dbReference>
<dbReference type="UniPathway" id="UPA00068">
    <property type="reaction ID" value="UER00106"/>
</dbReference>
<dbReference type="PANTHER" id="PTHR23100:SF0">
    <property type="entry name" value="ARGININE BIOSYNTHESIS BIFUNCTIONAL PROTEIN ARGJ, MITOCHONDRIAL"/>
    <property type="match status" value="1"/>
</dbReference>
<evidence type="ECO:0000256" key="6">
    <source>
        <dbReference type="ARBA" id="ARBA00022813"/>
    </source>
</evidence>
<comment type="catalytic activity">
    <reaction evidence="9">
        <text>L-glutamate + acetyl-CoA = N-acetyl-L-glutamate + CoA + H(+)</text>
        <dbReference type="Rhea" id="RHEA:24292"/>
        <dbReference type="ChEBI" id="CHEBI:15378"/>
        <dbReference type="ChEBI" id="CHEBI:29985"/>
        <dbReference type="ChEBI" id="CHEBI:44337"/>
        <dbReference type="ChEBI" id="CHEBI:57287"/>
        <dbReference type="ChEBI" id="CHEBI:57288"/>
        <dbReference type="EC" id="2.3.1.1"/>
    </reaction>
</comment>
<dbReference type="SUPFAM" id="SSF56266">
    <property type="entry name" value="DmpA/ArgJ-like"/>
    <property type="match status" value="1"/>
</dbReference>
<keyword evidence="3 9" id="KW-0055">Arginine biosynthesis</keyword>
<dbReference type="OrthoDB" id="9804242at2"/>
<name>A0A1T4NEY1_9BACT</name>
<dbReference type="GO" id="GO:0005737">
    <property type="term" value="C:cytoplasm"/>
    <property type="evidence" value="ECO:0007669"/>
    <property type="project" value="UniProtKB-SubCell"/>
</dbReference>
<evidence type="ECO:0000256" key="8">
    <source>
        <dbReference type="ARBA" id="ARBA00049439"/>
    </source>
</evidence>
<keyword evidence="9" id="KW-0963">Cytoplasm</keyword>
<feature type="site" description="Involved in the stabilization of negative charge on the oxyanion by the formation of the oxyanion hole" evidence="9">
    <location>
        <position position="106"/>
    </location>
</feature>
<dbReference type="GO" id="GO:0006592">
    <property type="term" value="P:ornithine biosynthetic process"/>
    <property type="evidence" value="ECO:0007669"/>
    <property type="project" value="TreeGrafter"/>
</dbReference>
<dbReference type="RefSeq" id="WP_078789896.1">
    <property type="nucleotide sequence ID" value="NZ_FUWR01000007.1"/>
</dbReference>
<comment type="similarity">
    <text evidence="1 9">Belongs to the ArgJ family.</text>
</comment>
<dbReference type="GO" id="GO:0004042">
    <property type="term" value="F:L-glutamate N-acetyltransferase activity"/>
    <property type="evidence" value="ECO:0007669"/>
    <property type="project" value="UniProtKB-UniRule"/>
</dbReference>
<keyword evidence="9" id="KW-0511">Multifunctional enzyme</keyword>
<feature type="binding site" evidence="9">
    <location>
        <position position="168"/>
    </location>
    <ligand>
        <name>substrate</name>
    </ligand>
</feature>
<evidence type="ECO:0000256" key="4">
    <source>
        <dbReference type="ARBA" id="ARBA00022605"/>
    </source>
</evidence>
<dbReference type="FunFam" id="3.10.20.340:FF:000001">
    <property type="entry name" value="Arginine biosynthesis bifunctional protein ArgJ, chloroplastic"/>
    <property type="match status" value="1"/>
</dbReference>
<reference evidence="11" key="1">
    <citation type="submission" date="2017-02" db="EMBL/GenBank/DDBJ databases">
        <authorList>
            <person name="Varghese N."/>
            <person name="Submissions S."/>
        </authorList>
    </citation>
    <scope>NUCLEOTIDE SEQUENCE [LARGE SCALE GENOMIC DNA]</scope>
    <source>
        <strain evidence="11">ATCC BAA-34</strain>
    </source>
</reference>
<evidence type="ECO:0000313" key="10">
    <source>
        <dbReference type="EMBL" id="SJZ77567.1"/>
    </source>
</evidence>
<dbReference type="GO" id="GO:0004358">
    <property type="term" value="F:L-glutamate N-acetyltransferase activity, acting on acetyl-L-ornithine as donor"/>
    <property type="evidence" value="ECO:0007669"/>
    <property type="project" value="UniProtKB-UniRule"/>
</dbReference>
<keyword evidence="5 9" id="KW-0808">Transferase</keyword>
<comment type="subcellular location">
    <subcellularLocation>
        <location evidence="9">Cytoplasm</location>
    </subcellularLocation>
</comment>
<evidence type="ECO:0000256" key="9">
    <source>
        <dbReference type="HAMAP-Rule" id="MF_01106"/>
    </source>
</evidence>
<dbReference type="STRING" id="115783.SAMN02745119_01592"/>